<organism evidence="2">
    <name type="scientific">candidate division CPR3 bacterium</name>
    <dbReference type="NCBI Taxonomy" id="2268181"/>
    <lineage>
        <taxon>Bacteria</taxon>
        <taxon>Bacteria division CPR3</taxon>
    </lineage>
</organism>
<protein>
    <submittedName>
        <fullName evidence="2">Uncharacterized protein</fullName>
    </submittedName>
</protein>
<comment type="caution">
    <text evidence="2">The sequence shown here is derived from an EMBL/GenBank/DDBJ whole genome shotgun (WGS) entry which is preliminary data.</text>
</comment>
<feature type="transmembrane region" description="Helical" evidence="1">
    <location>
        <begin position="47"/>
        <end position="64"/>
    </location>
</feature>
<dbReference type="EMBL" id="DSYQ01000008">
    <property type="protein sequence ID" value="HGT71038.1"/>
    <property type="molecule type" value="Genomic_DNA"/>
</dbReference>
<proteinExistence type="predicted"/>
<accession>A0A7C4R4Y6</accession>
<dbReference type="AlphaFoldDB" id="A0A7C4R4Y6"/>
<name>A0A7C4R4Y6_UNCC3</name>
<gene>
    <name evidence="2" type="ORF">ENT43_02135</name>
</gene>
<reference evidence="2" key="1">
    <citation type="journal article" date="2020" name="mSystems">
        <title>Genome- and Community-Level Interaction Insights into Carbon Utilization and Element Cycling Functions of Hydrothermarchaeota in Hydrothermal Sediment.</title>
        <authorList>
            <person name="Zhou Z."/>
            <person name="Liu Y."/>
            <person name="Xu W."/>
            <person name="Pan J."/>
            <person name="Luo Z.H."/>
            <person name="Li M."/>
        </authorList>
    </citation>
    <scope>NUCLEOTIDE SEQUENCE [LARGE SCALE GENOMIC DNA]</scope>
    <source>
        <strain evidence="2">SpSt-579</strain>
    </source>
</reference>
<evidence type="ECO:0000313" key="2">
    <source>
        <dbReference type="EMBL" id="HGT71038.1"/>
    </source>
</evidence>
<keyword evidence="1" id="KW-1133">Transmembrane helix</keyword>
<feature type="transmembrane region" description="Helical" evidence="1">
    <location>
        <begin position="14"/>
        <end position="35"/>
    </location>
</feature>
<keyword evidence="1" id="KW-0472">Membrane</keyword>
<sequence>MKKTKTKKMTFGRFLKNLCIVVGLVMVWRGIWYVLDGFDVLFCKGSHIWTAIGGIVIGLLLLYVPDKDLKEIEKL</sequence>
<keyword evidence="1" id="KW-0812">Transmembrane</keyword>
<evidence type="ECO:0000256" key="1">
    <source>
        <dbReference type="SAM" id="Phobius"/>
    </source>
</evidence>